<evidence type="ECO:0000313" key="2">
    <source>
        <dbReference type="Proteomes" id="UP001143910"/>
    </source>
</evidence>
<gene>
    <name evidence="1" type="ORF">NQ176_g8154</name>
</gene>
<dbReference type="EMBL" id="JANJQO010001523">
    <property type="protein sequence ID" value="KAJ2970507.1"/>
    <property type="molecule type" value="Genomic_DNA"/>
</dbReference>
<proteinExistence type="predicted"/>
<keyword evidence="2" id="KW-1185">Reference proteome</keyword>
<name>A0ACC1MU24_9HYPO</name>
<sequence>MAAMHGSASDEPRQLSNEDYTIGWICALATEYVAAQVFLDEKHAPPTFVATHDNNHYTLGCIGKHNVAIAVLPGGEYGTTSAATVARDMLHTFSNIRVGLMVGIGGGAPSPSNDIRLGDVVVSMPHNGLGGVFQYDFGKTIQQQPFQTTSFLAPPPPVLLTAIIGLKTEYTINGHSIQEDIRTCLESKKRLKKQFSRPDSATDRLFSSQAVHLAGQDSCSGCSTDEASIISRRAREEEEDDPTIHYGLIASANQLMKDAEVRDQYALTKNVLCFEMEAGGLMNHFPCLVIRGICDYSDTHKNKEWQGYAAMTAAAYAKDLLRMVNPNRVEAEKKIKDVVDDANKCMNQVLSVSKSIKEGVEGIRASAHFDRITEWLSPPDPSTDLNKAREVCQDGTGQWLLESGQYQSWKTTQASFLWLYGMPGCGKTILSSTVITDLQQQETSSQTLLYFYFTFNDKSKQSTKSAIRSLICQLYHKKTDARAVLDQIYATTKEQPSIERLKTTFQAMLEKCGDIWIVLDALDECETRGQHSVDGITLWLKSIRSATNAQLLVTSRPEQDIKANIEAWANKSQIISLQSDLVADDIGTYIQTRVGHMERWQDRPATQQLIVTTLKDKADGMTLDETYKRILKSLPLEYKSKAFRLLQLLTYSTRPLSIKEAVDAMAIEPGSNRPFRPEYRMPVPEEITKYCSGLVSLTKRDSKKPELQLAHFSVQEYLRSEAAEKEYFSQQAAAEAIGNLCVSYLLALELPLLLKEIAEQHPFTELSLQPWQGVDNLNSLEDLTKSVSQIRVEYPFAHFAARYWYTYAYILESSHCRVLELVKKYYSNQRAFTLGYLIAAPDVDNRFYREPYSTVSPLYYASCVGLKRSVNVNMKGDGEYCNALQAAVAHGNEAIVQMLLQEGADVSVVGPGCVSTLQMAADNGHESIVRRLIQSGADVNQNVLEQGKEMRPWDYQYVNAVQAASFRGYQGIVEILVQKGADLNGKEGEGGSALTIASSGGYLGIVQLLLQRGADITAQGRQYGSALTAASYRGHQDVVNFLLQKGADVNAQGGYQGNALQAALHKGYHDIAKILIQNGADVNAQGGYHGTALKAASYWGSQDIVEILIHKGADVSVQGGEYGTALQAASYGGSQDVVKILIQHDADVNAQGGYYGTALQAASYGGFQDVVKILIQHGADVNVHGGCFGTALQAASHRKPPYSIKGYTSDELVAREAVRRSIVEYLIQHRANVNAQCGCHGNALRAAREANFQSIIDILIKNGAVADTEDEADIEEEEESIEDQDAE</sequence>
<reference evidence="1" key="1">
    <citation type="submission" date="2022-08" db="EMBL/GenBank/DDBJ databases">
        <title>Genome Sequence of Lecanicillium fungicola.</title>
        <authorList>
            <person name="Buettner E."/>
        </authorList>
    </citation>
    <scope>NUCLEOTIDE SEQUENCE</scope>
    <source>
        <strain evidence="1">Babe33</strain>
    </source>
</reference>
<protein>
    <submittedName>
        <fullName evidence="1">Uncharacterized protein</fullName>
    </submittedName>
</protein>
<accession>A0ACC1MU24</accession>
<comment type="caution">
    <text evidence="1">The sequence shown here is derived from an EMBL/GenBank/DDBJ whole genome shotgun (WGS) entry which is preliminary data.</text>
</comment>
<evidence type="ECO:0000313" key="1">
    <source>
        <dbReference type="EMBL" id="KAJ2970507.1"/>
    </source>
</evidence>
<organism evidence="1 2">
    <name type="scientific">Zarea fungicola</name>
    <dbReference type="NCBI Taxonomy" id="93591"/>
    <lineage>
        <taxon>Eukaryota</taxon>
        <taxon>Fungi</taxon>
        <taxon>Dikarya</taxon>
        <taxon>Ascomycota</taxon>
        <taxon>Pezizomycotina</taxon>
        <taxon>Sordariomycetes</taxon>
        <taxon>Hypocreomycetidae</taxon>
        <taxon>Hypocreales</taxon>
        <taxon>Cordycipitaceae</taxon>
        <taxon>Zarea</taxon>
    </lineage>
</organism>
<dbReference type="Proteomes" id="UP001143910">
    <property type="component" value="Unassembled WGS sequence"/>
</dbReference>